<dbReference type="InterPro" id="IPR017150">
    <property type="entry name" value="Pept_M20_glutamate_carboxypep"/>
</dbReference>
<dbReference type="PANTHER" id="PTHR43808:SF9">
    <property type="entry name" value="BLL0789 PROTEIN"/>
    <property type="match status" value="1"/>
</dbReference>
<accession>K1JRJ0</accession>
<evidence type="ECO:0000313" key="5">
    <source>
        <dbReference type="EMBL" id="EKB30282.1"/>
    </source>
</evidence>
<keyword evidence="1" id="KW-0479">Metal-binding</keyword>
<protein>
    <recommendedName>
        <fullName evidence="4">Peptidase M20 dimerisation domain-containing protein</fullName>
    </recommendedName>
</protein>
<dbReference type="SUPFAM" id="SSF53187">
    <property type="entry name" value="Zn-dependent exopeptidases"/>
    <property type="match status" value="1"/>
</dbReference>
<name>K1JRJ0_9BURK</name>
<dbReference type="Pfam" id="PF07687">
    <property type="entry name" value="M20_dimer"/>
    <property type="match status" value="1"/>
</dbReference>
<keyword evidence="6" id="KW-1185">Reference proteome</keyword>
<dbReference type="OrthoDB" id="9776600at2"/>
<dbReference type="Gene3D" id="3.40.630.10">
    <property type="entry name" value="Zn peptidases"/>
    <property type="match status" value="1"/>
</dbReference>
<reference evidence="5 6" key="1">
    <citation type="submission" date="2012-05" db="EMBL/GenBank/DDBJ databases">
        <title>The Genome Sequence of Sutterella wadsworthensis 2_1_59BFAA.</title>
        <authorList>
            <consortium name="The Broad Institute Genome Sequencing Platform"/>
            <person name="Earl A."/>
            <person name="Ward D."/>
            <person name="Feldgarden M."/>
            <person name="Gevers D."/>
            <person name="Daigneault M."/>
            <person name="Strauss J."/>
            <person name="Allen-Vercoe E."/>
            <person name="Walker B."/>
            <person name="Young S.K."/>
            <person name="Zeng Q."/>
            <person name="Gargeya S."/>
            <person name="Fitzgerald M."/>
            <person name="Haas B."/>
            <person name="Abouelleil A."/>
            <person name="Alvarado L."/>
            <person name="Arachchi H.M."/>
            <person name="Berlin A.M."/>
            <person name="Chapman S.B."/>
            <person name="Goldberg J."/>
            <person name="Griggs A."/>
            <person name="Gujja S."/>
            <person name="Hansen M."/>
            <person name="Howarth C."/>
            <person name="Imamovic A."/>
            <person name="Larimer J."/>
            <person name="McCowen C."/>
            <person name="Montmayeur A."/>
            <person name="Murphy C."/>
            <person name="Neiman D."/>
            <person name="Pearson M."/>
            <person name="Priest M."/>
            <person name="Roberts A."/>
            <person name="Saif S."/>
            <person name="Shea T."/>
            <person name="Sisk P."/>
            <person name="Sykes S."/>
            <person name="Wortman J."/>
            <person name="Nusbaum C."/>
            <person name="Birren B."/>
        </authorList>
    </citation>
    <scope>NUCLEOTIDE SEQUENCE [LARGE SCALE GENOMIC DNA]</scope>
    <source>
        <strain evidence="5 6">2_1_59BFAA</strain>
    </source>
</reference>
<sequence length="371" mass="40049">MSMLEEYVRDLAELVNRDCGTTNCAGVTSAAEVMKRHFESIGWEAELVDLGPTAGRGLICRNKPGSTECDVIFNAHLDTVFPDGTAAARPFSIEGTTAHGPGCSDCKSGVLAIFYACRNARPEDLERLSVWCVFNPDEELGSRASKEWLRELSTHAKAALVFEAARAGGELVRSRKGSSNIRFTFKGLTAHAGNNPQDGRNANVAAMRLALAAYELDDKTRGTTVNPGLIHGGTGANIISDHAEVTLDLRFWNDEDGRELISKIRALAEKTWVEGVTQTIEQLSYSPAMPLSENTRALVEKITDAASEAGFDARWVDAGGASDGNHMAEAGIPVVDGCGPAGGGFHSEREFLRLETVEERIIMIVNLLKRL</sequence>
<proteinExistence type="predicted"/>
<dbReference type="AlphaFoldDB" id="K1JRJ0"/>
<dbReference type="PATRIC" id="fig|742823.3.peg.2115"/>
<evidence type="ECO:0000259" key="4">
    <source>
        <dbReference type="Pfam" id="PF07687"/>
    </source>
</evidence>
<comment type="caution">
    <text evidence="5">The sequence shown here is derived from an EMBL/GenBank/DDBJ whole genome shotgun (WGS) entry which is preliminary data.</text>
</comment>
<dbReference type="InterPro" id="IPR050072">
    <property type="entry name" value="Peptidase_M20A"/>
</dbReference>
<feature type="domain" description="Peptidase M20 dimerisation" evidence="4">
    <location>
        <begin position="174"/>
        <end position="274"/>
    </location>
</feature>
<evidence type="ECO:0000313" key="6">
    <source>
        <dbReference type="Proteomes" id="UP000005835"/>
    </source>
</evidence>
<organism evidence="5 6">
    <name type="scientific">Sutterella wadsworthensis 2_1_59BFAA</name>
    <dbReference type="NCBI Taxonomy" id="742823"/>
    <lineage>
        <taxon>Bacteria</taxon>
        <taxon>Pseudomonadati</taxon>
        <taxon>Pseudomonadota</taxon>
        <taxon>Betaproteobacteria</taxon>
        <taxon>Burkholderiales</taxon>
        <taxon>Sutterellaceae</taxon>
        <taxon>Sutterella</taxon>
    </lineage>
</organism>
<evidence type="ECO:0000256" key="2">
    <source>
        <dbReference type="ARBA" id="ARBA00022801"/>
    </source>
</evidence>
<dbReference type="GO" id="GO:0046872">
    <property type="term" value="F:metal ion binding"/>
    <property type="evidence" value="ECO:0007669"/>
    <property type="project" value="UniProtKB-KW"/>
</dbReference>
<dbReference type="InterPro" id="IPR036264">
    <property type="entry name" value="Bact_exopeptidase_dim_dom"/>
</dbReference>
<dbReference type="PANTHER" id="PTHR43808">
    <property type="entry name" value="ACETYLORNITHINE DEACETYLASE"/>
    <property type="match status" value="1"/>
</dbReference>
<gene>
    <name evidence="5" type="ORF">HMPREF9465_02108</name>
</gene>
<dbReference type="eggNOG" id="COG0624">
    <property type="taxonomic scope" value="Bacteria"/>
</dbReference>
<evidence type="ECO:0000256" key="1">
    <source>
        <dbReference type="ARBA" id="ARBA00022723"/>
    </source>
</evidence>
<dbReference type="Proteomes" id="UP000005835">
    <property type="component" value="Unassembled WGS sequence"/>
</dbReference>
<feature type="active site" evidence="3">
    <location>
        <position position="78"/>
    </location>
</feature>
<dbReference type="RefSeq" id="WP_005436876.1">
    <property type="nucleotide sequence ID" value="NZ_JH815520.1"/>
</dbReference>
<dbReference type="InterPro" id="IPR002933">
    <property type="entry name" value="Peptidase_M20"/>
</dbReference>
<dbReference type="EMBL" id="ADMG01000047">
    <property type="protein sequence ID" value="EKB30282.1"/>
    <property type="molecule type" value="Genomic_DNA"/>
</dbReference>
<dbReference type="CDD" id="cd03885">
    <property type="entry name" value="M20_CPDG2"/>
    <property type="match status" value="1"/>
</dbReference>
<feature type="active site" description="Proton acceptor" evidence="3">
    <location>
        <position position="138"/>
    </location>
</feature>
<dbReference type="Gene3D" id="3.30.70.360">
    <property type="match status" value="1"/>
</dbReference>
<keyword evidence="2" id="KW-0378">Hydrolase</keyword>
<dbReference type="STRING" id="742823.HMPREF9465_02108"/>
<dbReference type="HOGENOM" id="CLU_021802_7_0_4"/>
<evidence type="ECO:0000256" key="3">
    <source>
        <dbReference type="PIRSR" id="PIRSR037238-1"/>
    </source>
</evidence>
<dbReference type="InterPro" id="IPR011650">
    <property type="entry name" value="Peptidase_M20_dimer"/>
</dbReference>
<dbReference type="GO" id="GO:0016787">
    <property type="term" value="F:hydrolase activity"/>
    <property type="evidence" value="ECO:0007669"/>
    <property type="project" value="UniProtKB-KW"/>
</dbReference>
<dbReference type="PIRSF" id="PIRSF037238">
    <property type="entry name" value="Carboxypeptidase_G2"/>
    <property type="match status" value="1"/>
</dbReference>
<dbReference type="Pfam" id="PF01546">
    <property type="entry name" value="Peptidase_M20"/>
    <property type="match status" value="1"/>
</dbReference>
<dbReference type="SUPFAM" id="SSF55031">
    <property type="entry name" value="Bacterial exopeptidase dimerisation domain"/>
    <property type="match status" value="1"/>
</dbReference>